<comment type="caution">
    <text evidence="1">The sequence shown here is derived from an EMBL/GenBank/DDBJ whole genome shotgun (WGS) entry which is preliminary data.</text>
</comment>
<sequence length="158" mass="18820">MKTVVIKEVQGRKVEAAYTLDFTERKVKGCIGCWTCWWTTPGRCAFKDLEDFYHEYITADKAIYFSKVSKGFVSSNLKTLFDRMLPLYLPYISYDTGESMHVKRYERYPDIEFYYESEFEDEDSRKIFVDYINRVFYQFHNKNVTVKPIEEFVSEGGC</sequence>
<reference evidence="1" key="1">
    <citation type="submission" date="2019-08" db="EMBL/GenBank/DDBJ databases">
        <authorList>
            <person name="Kucharzyk K."/>
            <person name="Murdoch R.W."/>
            <person name="Higgins S."/>
            <person name="Loffler F."/>
        </authorList>
    </citation>
    <scope>NUCLEOTIDE SEQUENCE</scope>
</reference>
<accession>A0A645BTW4</accession>
<dbReference type="EMBL" id="VSSQ01022044">
    <property type="protein sequence ID" value="MPM68071.1"/>
    <property type="molecule type" value="Genomic_DNA"/>
</dbReference>
<dbReference type="InterPro" id="IPR029039">
    <property type="entry name" value="Flavoprotein-like_sf"/>
</dbReference>
<dbReference type="SUPFAM" id="SSF52218">
    <property type="entry name" value="Flavoproteins"/>
    <property type="match status" value="1"/>
</dbReference>
<organism evidence="1">
    <name type="scientific">bioreactor metagenome</name>
    <dbReference type="NCBI Taxonomy" id="1076179"/>
    <lineage>
        <taxon>unclassified sequences</taxon>
        <taxon>metagenomes</taxon>
        <taxon>ecological metagenomes</taxon>
    </lineage>
</organism>
<proteinExistence type="predicted"/>
<evidence type="ECO:0008006" key="2">
    <source>
        <dbReference type="Google" id="ProtNLM"/>
    </source>
</evidence>
<name>A0A645BTW4_9ZZZZ</name>
<evidence type="ECO:0000313" key="1">
    <source>
        <dbReference type="EMBL" id="MPM68071.1"/>
    </source>
</evidence>
<protein>
    <recommendedName>
        <fullName evidence="2">NADPH-dependent FMN reductase-like domain-containing protein</fullName>
    </recommendedName>
</protein>
<gene>
    <name evidence="1" type="ORF">SDC9_115002</name>
</gene>
<dbReference type="AlphaFoldDB" id="A0A645BTW4"/>
<dbReference type="Gene3D" id="3.40.50.360">
    <property type="match status" value="1"/>
</dbReference>